<keyword evidence="3" id="KW-1185">Reference proteome</keyword>
<comment type="caution">
    <text evidence="2">The sequence shown here is derived from an EMBL/GenBank/DDBJ whole genome shotgun (WGS) entry which is preliminary data.</text>
</comment>
<evidence type="ECO:0000313" key="2">
    <source>
        <dbReference type="EMBL" id="CAB9508736.1"/>
    </source>
</evidence>
<evidence type="ECO:0000256" key="1">
    <source>
        <dbReference type="SAM" id="SignalP"/>
    </source>
</evidence>
<keyword evidence="1" id="KW-0732">Signal</keyword>
<dbReference type="EMBL" id="CAICTM010000357">
    <property type="protein sequence ID" value="CAB9508736.1"/>
    <property type="molecule type" value="Genomic_DNA"/>
</dbReference>
<organism evidence="2 3">
    <name type="scientific">Seminavis robusta</name>
    <dbReference type="NCBI Taxonomy" id="568900"/>
    <lineage>
        <taxon>Eukaryota</taxon>
        <taxon>Sar</taxon>
        <taxon>Stramenopiles</taxon>
        <taxon>Ochrophyta</taxon>
        <taxon>Bacillariophyta</taxon>
        <taxon>Bacillariophyceae</taxon>
        <taxon>Bacillariophycidae</taxon>
        <taxon>Naviculales</taxon>
        <taxon>Naviculaceae</taxon>
        <taxon>Seminavis</taxon>
    </lineage>
</organism>
<name>A0A9N8HC02_9STRA</name>
<dbReference type="Proteomes" id="UP001153069">
    <property type="component" value="Unassembled WGS sequence"/>
</dbReference>
<proteinExistence type="predicted"/>
<feature type="chain" id="PRO_5040215157" evidence="1">
    <location>
        <begin position="20"/>
        <end position="265"/>
    </location>
</feature>
<reference evidence="2" key="1">
    <citation type="submission" date="2020-06" db="EMBL/GenBank/DDBJ databases">
        <authorList>
            <consortium name="Plant Systems Biology data submission"/>
        </authorList>
    </citation>
    <scope>NUCLEOTIDE SEQUENCE</scope>
    <source>
        <strain evidence="2">D6</strain>
    </source>
</reference>
<accession>A0A9N8HC02</accession>
<evidence type="ECO:0000313" key="3">
    <source>
        <dbReference type="Proteomes" id="UP001153069"/>
    </source>
</evidence>
<feature type="signal peptide" evidence="1">
    <location>
        <begin position="1"/>
        <end position="19"/>
    </location>
</feature>
<dbReference type="OrthoDB" id="41517at2759"/>
<protein>
    <submittedName>
        <fullName evidence="2">Uncharacterized protein</fullName>
    </submittedName>
</protein>
<gene>
    <name evidence="2" type="ORF">SEMRO_358_G125880.1</name>
</gene>
<sequence>MMKIKIALLSCLSIHFGSAFQAPFPQHGTKTTMRTPRTPTVLYYNDDNHSSNNNNDDDFDLSTLERRIGNLRLQILEEDLQRPPNASLGPKEFVTALLQGIFHNEDPRPDAGFMLLLRCSTEQWASKCLQSIGAPKDYDNLDTAASALGAAIGRPHNQYAILVGEGEEEDDYVLEDVNNSIPQDHTFYIDFPGETLDFLDGTAWVNVEFRDASSDDLLVLMGWQLCQRPDGAWLVDQIDWQDYREKYRPGIGRSEWMGTYEGRRR</sequence>
<dbReference type="AlphaFoldDB" id="A0A9N8HC02"/>